<comment type="catalytic activity">
    <reaction evidence="10">
        <text>N(6)-carboxybiotinyl-L-lysyl-[protein] + acetyl-CoA = N(6)-biotinyl-L-lysyl-[protein] + malonyl-CoA</text>
        <dbReference type="Rhea" id="RHEA:54728"/>
        <dbReference type="Rhea" id="RHEA-COMP:10505"/>
        <dbReference type="Rhea" id="RHEA-COMP:10506"/>
        <dbReference type="ChEBI" id="CHEBI:57288"/>
        <dbReference type="ChEBI" id="CHEBI:57384"/>
        <dbReference type="ChEBI" id="CHEBI:83144"/>
        <dbReference type="ChEBI" id="CHEBI:83145"/>
        <dbReference type="EC" id="2.1.3.15"/>
    </reaction>
</comment>
<dbReference type="SUPFAM" id="SSF52096">
    <property type="entry name" value="ClpP/crotonase"/>
    <property type="match status" value="1"/>
</dbReference>
<dbReference type="NCBIfam" id="NF041504">
    <property type="entry name" value="AccA_sub"/>
    <property type="match status" value="1"/>
</dbReference>
<dbReference type="InterPro" id="IPR001095">
    <property type="entry name" value="Acetyl_CoA_COase_a_su"/>
</dbReference>
<keyword evidence="6" id="KW-0276">Fatty acid metabolism</keyword>
<evidence type="ECO:0000259" key="11">
    <source>
        <dbReference type="PROSITE" id="PS50989"/>
    </source>
</evidence>
<dbReference type="EC" id="2.1.3.15" evidence="2"/>
<evidence type="ECO:0000256" key="5">
    <source>
        <dbReference type="ARBA" id="ARBA00022741"/>
    </source>
</evidence>
<dbReference type="Proteomes" id="UP000051291">
    <property type="component" value="Unassembled WGS sequence"/>
</dbReference>
<dbReference type="Pfam" id="PF03255">
    <property type="entry name" value="ACCA"/>
    <property type="match status" value="1"/>
</dbReference>
<dbReference type="GO" id="GO:0009317">
    <property type="term" value="C:acetyl-CoA carboxylase complex"/>
    <property type="evidence" value="ECO:0007669"/>
    <property type="project" value="InterPro"/>
</dbReference>
<dbReference type="PANTHER" id="PTHR42853">
    <property type="entry name" value="ACETYL-COENZYME A CARBOXYLASE CARBOXYL TRANSFERASE SUBUNIT ALPHA"/>
    <property type="match status" value="1"/>
</dbReference>
<dbReference type="PRINTS" id="PR01069">
    <property type="entry name" value="ACCCTRFRASEA"/>
</dbReference>
<evidence type="ECO:0000313" key="13">
    <source>
        <dbReference type="Proteomes" id="UP000051291"/>
    </source>
</evidence>
<dbReference type="GO" id="GO:0006633">
    <property type="term" value="P:fatty acid biosynthetic process"/>
    <property type="evidence" value="ECO:0007669"/>
    <property type="project" value="UniProtKB-KW"/>
</dbReference>
<reference evidence="12 13" key="1">
    <citation type="journal article" date="2015" name="Genome Announc.">
        <title>Expanding the biotechnology potential of lactobacilli through comparative genomics of 213 strains and associated genera.</title>
        <authorList>
            <person name="Sun Z."/>
            <person name="Harris H.M."/>
            <person name="McCann A."/>
            <person name="Guo C."/>
            <person name="Argimon S."/>
            <person name="Zhang W."/>
            <person name="Yang X."/>
            <person name="Jeffery I.B."/>
            <person name="Cooney J.C."/>
            <person name="Kagawa T.F."/>
            <person name="Liu W."/>
            <person name="Song Y."/>
            <person name="Salvetti E."/>
            <person name="Wrobel A."/>
            <person name="Rasinkangas P."/>
            <person name="Parkhill J."/>
            <person name="Rea M.C."/>
            <person name="O'Sullivan O."/>
            <person name="Ritari J."/>
            <person name="Douillard F.P."/>
            <person name="Paul Ross R."/>
            <person name="Yang R."/>
            <person name="Briner A.E."/>
            <person name="Felis G.E."/>
            <person name="de Vos W.M."/>
            <person name="Barrangou R."/>
            <person name="Klaenhammer T.R."/>
            <person name="Caufield P.W."/>
            <person name="Cui Y."/>
            <person name="Zhang H."/>
            <person name="O'Toole P.W."/>
        </authorList>
    </citation>
    <scope>NUCLEOTIDE SEQUENCE [LARGE SCALE GENOMIC DNA]</scope>
    <source>
        <strain evidence="12 13">DSM 20653</strain>
    </source>
</reference>
<dbReference type="GO" id="GO:0016743">
    <property type="term" value="F:carboxyl- or carbamoyltransferase activity"/>
    <property type="evidence" value="ECO:0007669"/>
    <property type="project" value="InterPro"/>
</dbReference>
<proteinExistence type="predicted"/>
<keyword evidence="3" id="KW-0444">Lipid biosynthesis</keyword>
<keyword evidence="5" id="KW-0547">Nucleotide-binding</keyword>
<keyword evidence="7" id="KW-0067">ATP-binding</keyword>
<feature type="domain" description="CoA carboxyltransferase C-terminal" evidence="11">
    <location>
        <begin position="1"/>
        <end position="239"/>
    </location>
</feature>
<evidence type="ECO:0000256" key="10">
    <source>
        <dbReference type="ARBA" id="ARBA00049152"/>
    </source>
</evidence>
<protein>
    <recommendedName>
        <fullName evidence="2">acetyl-CoA carboxytransferase</fullName>
        <ecNumber evidence="2">2.1.3.15</ecNumber>
    </recommendedName>
</protein>
<dbReference type="PROSITE" id="PS50989">
    <property type="entry name" value="COA_CT_CTER"/>
    <property type="match status" value="1"/>
</dbReference>
<dbReference type="InterPro" id="IPR011763">
    <property type="entry name" value="COA_CT_C"/>
</dbReference>
<comment type="caution">
    <text evidence="12">The sequence shown here is derived from an EMBL/GenBank/DDBJ whole genome shotgun (WGS) entry which is preliminary data.</text>
</comment>
<evidence type="ECO:0000256" key="1">
    <source>
        <dbReference type="ARBA" id="ARBA00004956"/>
    </source>
</evidence>
<evidence type="ECO:0000256" key="3">
    <source>
        <dbReference type="ARBA" id="ARBA00022516"/>
    </source>
</evidence>
<dbReference type="EMBL" id="AYYZ01000029">
    <property type="protein sequence ID" value="KRM51719.1"/>
    <property type="molecule type" value="Genomic_DNA"/>
</dbReference>
<evidence type="ECO:0000256" key="8">
    <source>
        <dbReference type="ARBA" id="ARBA00023098"/>
    </source>
</evidence>
<keyword evidence="13" id="KW-1185">Reference proteome</keyword>
<organism evidence="12 13">
    <name type="scientific">Ligilactobacillus araffinosus DSM 20653</name>
    <dbReference type="NCBI Taxonomy" id="1423820"/>
    <lineage>
        <taxon>Bacteria</taxon>
        <taxon>Bacillati</taxon>
        <taxon>Bacillota</taxon>
        <taxon>Bacilli</taxon>
        <taxon>Lactobacillales</taxon>
        <taxon>Lactobacillaceae</taxon>
        <taxon>Ligilactobacillus</taxon>
    </lineage>
</organism>
<dbReference type="GO" id="GO:2001295">
    <property type="term" value="P:malonyl-CoA biosynthetic process"/>
    <property type="evidence" value="ECO:0007669"/>
    <property type="project" value="UniProtKB-UniPathway"/>
</dbReference>
<evidence type="ECO:0000256" key="6">
    <source>
        <dbReference type="ARBA" id="ARBA00022832"/>
    </source>
</evidence>
<evidence type="ECO:0000256" key="7">
    <source>
        <dbReference type="ARBA" id="ARBA00022840"/>
    </source>
</evidence>
<dbReference type="InterPro" id="IPR029045">
    <property type="entry name" value="ClpP/crotonase-like_dom_sf"/>
</dbReference>
<sequence length="259" mass="28329">MAKKEQTAAEIVKAARDKNKVSARELITNVFDDFYELHGDRVMEDDLAMIGGIASFNGQPVTVIATDKGTTPQERIDRHFGCPTPAGYRKAQRLMAQAAKFNRPVITFVNTAGAYAGAEAEEQGQGYMIAQNLMVMSELKTPLITIITGEGGSGGALALAGGDSVWMLEKSIYSVISPEAFASILWKDSSRADEAAETLKISPAELLKRQIIEGIIPESDDHIETCTAIADVLQTEIQRLQKLSLEELLAQRHARFRKF</sequence>
<comment type="pathway">
    <text evidence="1">Lipid metabolism; malonyl-CoA biosynthesis; malonyl-CoA from acetyl-CoA: step 1/1.</text>
</comment>
<dbReference type="PATRIC" id="fig|1423820.4.peg.928"/>
<dbReference type="PANTHER" id="PTHR42853:SF3">
    <property type="entry name" value="ACETYL-COENZYME A CARBOXYLASE CARBOXYL TRANSFERASE SUBUNIT ALPHA, CHLOROPLASTIC"/>
    <property type="match status" value="1"/>
</dbReference>
<keyword evidence="8" id="KW-0443">Lipid metabolism</keyword>
<dbReference type="GO" id="GO:0005524">
    <property type="term" value="F:ATP binding"/>
    <property type="evidence" value="ECO:0007669"/>
    <property type="project" value="UniProtKB-KW"/>
</dbReference>
<evidence type="ECO:0000256" key="4">
    <source>
        <dbReference type="ARBA" id="ARBA00022679"/>
    </source>
</evidence>
<dbReference type="UniPathway" id="UPA00655">
    <property type="reaction ID" value="UER00711"/>
</dbReference>
<keyword evidence="9" id="KW-0275">Fatty acid biosynthesis</keyword>
<gene>
    <name evidence="12" type="ORF">FC64_GL000906</name>
</gene>
<keyword evidence="4 12" id="KW-0808">Transferase</keyword>
<accession>A0A0R1ZAF3</accession>
<evidence type="ECO:0000313" key="12">
    <source>
        <dbReference type="EMBL" id="KRM51719.1"/>
    </source>
</evidence>
<evidence type="ECO:0000256" key="9">
    <source>
        <dbReference type="ARBA" id="ARBA00023160"/>
    </source>
</evidence>
<dbReference type="Gene3D" id="3.90.226.10">
    <property type="entry name" value="2-enoyl-CoA Hydratase, Chain A, domain 1"/>
    <property type="match status" value="1"/>
</dbReference>
<dbReference type="AlphaFoldDB" id="A0A0R1ZAF3"/>
<evidence type="ECO:0000256" key="2">
    <source>
        <dbReference type="ARBA" id="ARBA00011883"/>
    </source>
</evidence>
<dbReference type="STRING" id="1423820.FC64_GL000906"/>
<dbReference type="RefSeq" id="WP_057906777.1">
    <property type="nucleotide sequence ID" value="NZ_AYYZ01000029.1"/>
</dbReference>
<dbReference type="GO" id="GO:0003989">
    <property type="term" value="F:acetyl-CoA carboxylase activity"/>
    <property type="evidence" value="ECO:0007669"/>
    <property type="project" value="InterPro"/>
</dbReference>
<name>A0A0R1ZAF3_9LACO</name>